<sequence>MLLQSSALSLPLPPLLPMMQVYVTVPLHSPALGTPFDPCTSFGLPLPAPVRLSRAEPAVDARGEDDPEPDARPSSLRTWDRYLRLCTTSITTTRTCTLILLYPGPVPCCCHCQIESAHPHPRRLPTPPHARITNITSSRASRSPPTPHCGSAARPIW</sequence>
<evidence type="ECO:0000313" key="3">
    <source>
        <dbReference type="Proteomes" id="UP000076532"/>
    </source>
</evidence>
<evidence type="ECO:0000256" key="1">
    <source>
        <dbReference type="SAM" id="MobiDB-lite"/>
    </source>
</evidence>
<dbReference type="AlphaFoldDB" id="A0A167UL06"/>
<protein>
    <submittedName>
        <fullName evidence="2">Uncharacterized protein</fullName>
    </submittedName>
</protein>
<reference evidence="2 3" key="1">
    <citation type="journal article" date="2016" name="Mol. Biol. Evol.">
        <title>Comparative Genomics of Early-Diverging Mushroom-Forming Fungi Provides Insights into the Origins of Lignocellulose Decay Capabilities.</title>
        <authorList>
            <person name="Nagy L.G."/>
            <person name="Riley R."/>
            <person name="Tritt A."/>
            <person name="Adam C."/>
            <person name="Daum C."/>
            <person name="Floudas D."/>
            <person name="Sun H."/>
            <person name="Yadav J.S."/>
            <person name="Pangilinan J."/>
            <person name="Larsson K.H."/>
            <person name="Matsuura K."/>
            <person name="Barry K."/>
            <person name="Labutti K."/>
            <person name="Kuo R."/>
            <person name="Ohm R.A."/>
            <person name="Bhattacharya S.S."/>
            <person name="Shirouzu T."/>
            <person name="Yoshinaga Y."/>
            <person name="Martin F.M."/>
            <person name="Grigoriev I.V."/>
            <person name="Hibbett D.S."/>
        </authorList>
    </citation>
    <scope>NUCLEOTIDE SEQUENCE [LARGE SCALE GENOMIC DNA]</scope>
    <source>
        <strain evidence="2 3">CBS 109695</strain>
    </source>
</reference>
<evidence type="ECO:0000313" key="2">
    <source>
        <dbReference type="EMBL" id="KZP04054.1"/>
    </source>
</evidence>
<feature type="region of interest" description="Disordered" evidence="1">
    <location>
        <begin position="137"/>
        <end position="157"/>
    </location>
</feature>
<organism evidence="2 3">
    <name type="scientific">Athelia psychrophila</name>
    <dbReference type="NCBI Taxonomy" id="1759441"/>
    <lineage>
        <taxon>Eukaryota</taxon>
        <taxon>Fungi</taxon>
        <taxon>Dikarya</taxon>
        <taxon>Basidiomycota</taxon>
        <taxon>Agaricomycotina</taxon>
        <taxon>Agaricomycetes</taxon>
        <taxon>Agaricomycetidae</taxon>
        <taxon>Atheliales</taxon>
        <taxon>Atheliaceae</taxon>
        <taxon>Athelia</taxon>
    </lineage>
</organism>
<name>A0A167UL06_9AGAM</name>
<accession>A0A167UL06</accession>
<proteinExistence type="predicted"/>
<dbReference type="Proteomes" id="UP000076532">
    <property type="component" value="Unassembled WGS sequence"/>
</dbReference>
<gene>
    <name evidence="2" type="ORF">FIBSPDRAFT_878900</name>
</gene>
<dbReference type="EMBL" id="KV417965">
    <property type="protein sequence ID" value="KZP04054.1"/>
    <property type="molecule type" value="Genomic_DNA"/>
</dbReference>
<keyword evidence="3" id="KW-1185">Reference proteome</keyword>